<proteinExistence type="predicted"/>
<dbReference type="Proteomes" id="UP001178461">
    <property type="component" value="Chromosome 2"/>
</dbReference>
<reference evidence="3" key="1">
    <citation type="submission" date="2022-12" db="EMBL/GenBank/DDBJ databases">
        <authorList>
            <person name="Alioto T."/>
            <person name="Alioto T."/>
            <person name="Gomez Garrido J."/>
        </authorList>
    </citation>
    <scope>NUCLEOTIDE SEQUENCE</scope>
</reference>
<evidence type="ECO:0000313" key="3">
    <source>
        <dbReference type="EMBL" id="CAI5767917.1"/>
    </source>
</evidence>
<dbReference type="AlphaFoldDB" id="A0AA35P171"/>
<gene>
    <name evidence="3" type="ORF">PODLI_1B001025</name>
</gene>
<feature type="region of interest" description="Disordered" evidence="1">
    <location>
        <begin position="225"/>
        <end position="253"/>
    </location>
</feature>
<keyword evidence="4" id="KW-1185">Reference proteome</keyword>
<accession>A0AA35P171</accession>
<name>A0AA35P171_9SAUR</name>
<sequence>MNCGSPGRWPFCGMTSAAILLVLCLHLQGSASRCIEGSSAEDLQPLPPGVQRNSLPSGLMQPDVSSMGRRDCIPDGGDTRIVGGSPATFGGQAGGSSTTGPSSPGASPFQSGKPSRPGLLGSIFGGTLPPPLWAPNVKPGMPGYGAGVGSYGYGPGYNSQGFPRPVWKRPGFPYIPTAEERGGGYIPIRNEPPRLYPYGGGGAVAGGSTYSGGSIAYGPRGTYDGSYGPVPASVQPGGQRDSGDKENPCTQNC</sequence>
<keyword evidence="2" id="KW-0732">Signal</keyword>
<organism evidence="3 4">
    <name type="scientific">Podarcis lilfordi</name>
    <name type="common">Lilford's wall lizard</name>
    <dbReference type="NCBI Taxonomy" id="74358"/>
    <lineage>
        <taxon>Eukaryota</taxon>
        <taxon>Metazoa</taxon>
        <taxon>Chordata</taxon>
        <taxon>Craniata</taxon>
        <taxon>Vertebrata</taxon>
        <taxon>Euteleostomi</taxon>
        <taxon>Lepidosauria</taxon>
        <taxon>Squamata</taxon>
        <taxon>Bifurcata</taxon>
        <taxon>Unidentata</taxon>
        <taxon>Episquamata</taxon>
        <taxon>Laterata</taxon>
        <taxon>Lacertibaenia</taxon>
        <taxon>Lacertidae</taxon>
        <taxon>Podarcis</taxon>
    </lineage>
</organism>
<feature type="chain" id="PRO_5041256385" evidence="2">
    <location>
        <begin position="33"/>
        <end position="253"/>
    </location>
</feature>
<dbReference type="EMBL" id="OX395127">
    <property type="protein sequence ID" value="CAI5767917.1"/>
    <property type="molecule type" value="Genomic_DNA"/>
</dbReference>
<evidence type="ECO:0000256" key="1">
    <source>
        <dbReference type="SAM" id="MobiDB-lite"/>
    </source>
</evidence>
<evidence type="ECO:0000256" key="2">
    <source>
        <dbReference type="SAM" id="SignalP"/>
    </source>
</evidence>
<feature type="region of interest" description="Disordered" evidence="1">
    <location>
        <begin position="39"/>
        <end position="122"/>
    </location>
</feature>
<feature type="compositionally biased region" description="Low complexity" evidence="1">
    <location>
        <begin position="87"/>
        <end position="108"/>
    </location>
</feature>
<protein>
    <submittedName>
        <fullName evidence="3">Uncharacterized protein</fullName>
    </submittedName>
</protein>
<evidence type="ECO:0000313" key="4">
    <source>
        <dbReference type="Proteomes" id="UP001178461"/>
    </source>
</evidence>
<feature type="signal peptide" evidence="2">
    <location>
        <begin position="1"/>
        <end position="32"/>
    </location>
</feature>